<dbReference type="GO" id="GO:0009166">
    <property type="term" value="P:nucleotide catabolic process"/>
    <property type="evidence" value="ECO:0007669"/>
    <property type="project" value="InterPro"/>
</dbReference>
<dbReference type="PANTHER" id="PTHR11575:SF22">
    <property type="entry name" value="ADL392WP"/>
    <property type="match status" value="1"/>
</dbReference>
<evidence type="ECO:0000313" key="5">
    <source>
        <dbReference type="Proteomes" id="UP000664169"/>
    </source>
</evidence>
<feature type="chain" id="PRO_5034411848" description="Calcineurin-like phosphoesterase domain-containing protein" evidence="1">
    <location>
        <begin position="19"/>
        <end position="677"/>
    </location>
</feature>
<dbReference type="PANTHER" id="PTHR11575">
    <property type="entry name" value="5'-NUCLEOTIDASE-RELATED"/>
    <property type="match status" value="1"/>
</dbReference>
<feature type="domain" description="Putative 5'-nucleotidase C-terminal" evidence="3">
    <location>
        <begin position="415"/>
        <end position="631"/>
    </location>
</feature>
<feature type="signal peptide" evidence="1">
    <location>
        <begin position="1"/>
        <end position="18"/>
    </location>
</feature>
<dbReference type="EMBL" id="CAJPDQ010000003">
    <property type="protein sequence ID" value="CAF9907025.1"/>
    <property type="molecule type" value="Genomic_DNA"/>
</dbReference>
<dbReference type="GO" id="GO:0016787">
    <property type="term" value="F:hydrolase activity"/>
    <property type="evidence" value="ECO:0007669"/>
    <property type="project" value="InterPro"/>
</dbReference>
<keyword evidence="1" id="KW-0732">Signal</keyword>
<dbReference type="GO" id="GO:0005576">
    <property type="term" value="C:extracellular region"/>
    <property type="evidence" value="ECO:0007669"/>
    <property type="project" value="UniProtKB-ARBA"/>
</dbReference>
<dbReference type="InterPro" id="IPR053828">
    <property type="entry name" value="Nucleosidase_C"/>
</dbReference>
<dbReference type="Gene3D" id="3.90.780.10">
    <property type="entry name" value="5'-Nucleotidase, C-terminal domain"/>
    <property type="match status" value="2"/>
</dbReference>
<feature type="domain" description="Calcineurin-like phosphoesterase" evidence="2">
    <location>
        <begin position="61"/>
        <end position="289"/>
    </location>
</feature>
<dbReference type="GO" id="GO:0005829">
    <property type="term" value="C:cytosol"/>
    <property type="evidence" value="ECO:0007669"/>
    <property type="project" value="TreeGrafter"/>
</dbReference>
<dbReference type="Pfam" id="PF21953">
    <property type="entry name" value="NadN_nucleosid_C"/>
    <property type="match status" value="1"/>
</dbReference>
<dbReference type="Proteomes" id="UP000664169">
    <property type="component" value="Unassembled WGS sequence"/>
</dbReference>
<accession>A0A8H3I8A9</accession>
<gene>
    <name evidence="4" type="ORF">GOMPHAMPRED_004999</name>
</gene>
<dbReference type="CDD" id="cd07407">
    <property type="entry name" value="MPP_YHR202W_N"/>
    <property type="match status" value="1"/>
</dbReference>
<reference evidence="4" key="1">
    <citation type="submission" date="2021-03" db="EMBL/GenBank/DDBJ databases">
        <authorList>
            <person name="Tagirdzhanova G."/>
        </authorList>
    </citation>
    <scope>NUCLEOTIDE SEQUENCE</scope>
</reference>
<sequence length="677" mass="74640">MRTSQLISLIASAIPVLGCGSSSCYGPSHPAAHVRHVKRMQPGAPNATSSPKAELEWGQINFLHTTDTHGWLEGHLKEQNYGADFGDFQSFVKDMRQKAEKLDVDLLVVDTGDLHDGNGLSDTTSPNGVLSNSVFEQIDYDLLTIGNHELYLSDIAYLTATQFAKFYGDKYLTSNVQIFNNATQQYEYPGKQYRYFKTKRGLRVMAFGFLYDFTGNSNASVVTKAADSIKQPWFSAAVNYTEPIDLFVLMGHNAIRGSSSGQTISTIQKAIRAMQPNIPIQVFGGHTHIRDFTVYDTGSTGIESGRYCETLGWVAMDGIKSKTYKGTKHPKGVPLPTHPAVKVNTTNPTPPPPAFANLTYARRYLDWNRLTFAYHAEGSQSKSFDIKKGIATTKDITSIRQKENITALYGCAPQTWCLNCAPFGSPNSIYTVLSQALAATVINQTRATVPRLIILNTGSVRFDLIKGPFTVDDSFIVNPFSDAFQFLPDVPYANAKQVLGILNHGSFQKREEIESRDLETSDFNFTPLTGRSVEPCLDASASAHSDGLRRRELQGSMTRGRHAMIQRDTTLTPGYTTKDDFGTDGDDTVHSTIPFYYQPNDFQANASFPTDGSTPSTVDLIFLDFIAPNVLAALNTTGATYSASQVSYYLPQTFDTHAYLPAYAQLAWQQNVPNCPV</sequence>
<dbReference type="SUPFAM" id="SSF55816">
    <property type="entry name" value="5'-nucleotidase (syn. UDP-sugar hydrolase), C-terminal domain"/>
    <property type="match status" value="1"/>
</dbReference>
<evidence type="ECO:0000259" key="3">
    <source>
        <dbReference type="Pfam" id="PF21953"/>
    </source>
</evidence>
<evidence type="ECO:0000259" key="2">
    <source>
        <dbReference type="Pfam" id="PF00149"/>
    </source>
</evidence>
<evidence type="ECO:0008006" key="6">
    <source>
        <dbReference type="Google" id="ProtNLM"/>
    </source>
</evidence>
<organism evidence="4 5">
    <name type="scientific">Gomphillus americanus</name>
    <dbReference type="NCBI Taxonomy" id="1940652"/>
    <lineage>
        <taxon>Eukaryota</taxon>
        <taxon>Fungi</taxon>
        <taxon>Dikarya</taxon>
        <taxon>Ascomycota</taxon>
        <taxon>Pezizomycotina</taxon>
        <taxon>Lecanoromycetes</taxon>
        <taxon>OSLEUM clade</taxon>
        <taxon>Ostropomycetidae</taxon>
        <taxon>Ostropales</taxon>
        <taxon>Graphidaceae</taxon>
        <taxon>Gomphilloideae</taxon>
        <taxon>Gomphillus</taxon>
    </lineage>
</organism>
<dbReference type="InterPro" id="IPR041823">
    <property type="entry name" value="YHR202W_N"/>
</dbReference>
<dbReference type="Gene3D" id="3.60.21.10">
    <property type="match status" value="1"/>
</dbReference>
<dbReference type="Pfam" id="PF00149">
    <property type="entry name" value="Metallophos"/>
    <property type="match status" value="1"/>
</dbReference>
<protein>
    <recommendedName>
        <fullName evidence="6">Calcineurin-like phosphoesterase domain-containing protein</fullName>
    </recommendedName>
</protein>
<dbReference type="InterPro" id="IPR006179">
    <property type="entry name" value="5_nucleotidase/apyrase"/>
</dbReference>
<evidence type="ECO:0000313" key="4">
    <source>
        <dbReference type="EMBL" id="CAF9907025.1"/>
    </source>
</evidence>
<dbReference type="InterPro" id="IPR004843">
    <property type="entry name" value="Calcineurin-like_PHP"/>
</dbReference>
<dbReference type="AlphaFoldDB" id="A0A8H3I8A9"/>
<dbReference type="InterPro" id="IPR014485">
    <property type="entry name" value="Pesterase_C1039"/>
</dbReference>
<dbReference type="OrthoDB" id="7722975at2759"/>
<dbReference type="InterPro" id="IPR029052">
    <property type="entry name" value="Metallo-depent_PP-like"/>
</dbReference>
<evidence type="ECO:0000256" key="1">
    <source>
        <dbReference type="SAM" id="SignalP"/>
    </source>
</evidence>
<name>A0A8H3I8A9_9LECA</name>
<keyword evidence="5" id="KW-1185">Reference proteome</keyword>
<dbReference type="InterPro" id="IPR036907">
    <property type="entry name" value="5'-Nucleotdase_C_sf"/>
</dbReference>
<dbReference type="FunFam" id="3.60.21.10:FF:000043">
    <property type="entry name" value="Ser/Thr protein phosphatase family"/>
    <property type="match status" value="1"/>
</dbReference>
<comment type="caution">
    <text evidence="4">The sequence shown here is derived from an EMBL/GenBank/DDBJ whole genome shotgun (WGS) entry which is preliminary data.</text>
</comment>
<dbReference type="PIRSF" id="PIRSF017316">
    <property type="entry name" value="Pesterase_C1039"/>
    <property type="match status" value="1"/>
</dbReference>
<dbReference type="SUPFAM" id="SSF56300">
    <property type="entry name" value="Metallo-dependent phosphatases"/>
    <property type="match status" value="1"/>
</dbReference>
<dbReference type="PROSITE" id="PS51257">
    <property type="entry name" value="PROKAR_LIPOPROTEIN"/>
    <property type="match status" value="1"/>
</dbReference>
<proteinExistence type="predicted"/>